<organism evidence="1 2">
    <name type="scientific">Vigna mungo</name>
    <name type="common">Black gram</name>
    <name type="synonym">Phaseolus mungo</name>
    <dbReference type="NCBI Taxonomy" id="3915"/>
    <lineage>
        <taxon>Eukaryota</taxon>
        <taxon>Viridiplantae</taxon>
        <taxon>Streptophyta</taxon>
        <taxon>Embryophyta</taxon>
        <taxon>Tracheophyta</taxon>
        <taxon>Spermatophyta</taxon>
        <taxon>Magnoliopsida</taxon>
        <taxon>eudicotyledons</taxon>
        <taxon>Gunneridae</taxon>
        <taxon>Pentapetalae</taxon>
        <taxon>rosids</taxon>
        <taxon>fabids</taxon>
        <taxon>Fabales</taxon>
        <taxon>Fabaceae</taxon>
        <taxon>Papilionoideae</taxon>
        <taxon>50 kb inversion clade</taxon>
        <taxon>NPAAA clade</taxon>
        <taxon>indigoferoid/millettioid clade</taxon>
        <taxon>Phaseoleae</taxon>
        <taxon>Vigna</taxon>
    </lineage>
</organism>
<accession>A0AAQ3NZQ5</accession>
<reference evidence="1 2" key="1">
    <citation type="journal article" date="2023" name="Life. Sci Alliance">
        <title>Evolutionary insights into 3D genome organization and epigenetic landscape of Vigna mungo.</title>
        <authorList>
            <person name="Junaid A."/>
            <person name="Singh B."/>
            <person name="Bhatia S."/>
        </authorList>
    </citation>
    <scope>NUCLEOTIDE SEQUENCE [LARGE SCALE GENOMIC DNA]</scope>
    <source>
        <strain evidence="1">Urdbean</strain>
    </source>
</reference>
<protein>
    <submittedName>
        <fullName evidence="1">Uncharacterized protein</fullName>
    </submittedName>
</protein>
<gene>
    <name evidence="1" type="ORF">V8G54_006356</name>
</gene>
<name>A0AAQ3NZQ5_VIGMU</name>
<dbReference type="EMBL" id="CP144699">
    <property type="protein sequence ID" value="WVZ19034.1"/>
    <property type="molecule type" value="Genomic_DNA"/>
</dbReference>
<sequence length="215" mass="25008">MKRGNKRKEELFFIKKRVVNDYITSQIKPLICYYVPLLRVEAWARRGRKRERNARRSTRASSLRSRPASSDMKRCCSAATCSGRVCRGQTCCGARSCSCGDRGGALRRCRRRRCCPRRSVERARLRRRLRPLFRNANNDFGGSSRGTHQPSVCKALKNSGGCLYKEWVRALNSSNGEREGRGTLVRCQKRHMRSSNRCKRRVSYAQLLRFFFRLF</sequence>
<evidence type="ECO:0000313" key="1">
    <source>
        <dbReference type="EMBL" id="WVZ19034.1"/>
    </source>
</evidence>
<proteinExistence type="predicted"/>
<keyword evidence="2" id="KW-1185">Reference proteome</keyword>
<evidence type="ECO:0000313" key="2">
    <source>
        <dbReference type="Proteomes" id="UP001374535"/>
    </source>
</evidence>
<dbReference type="Proteomes" id="UP001374535">
    <property type="component" value="Chromosome 2"/>
</dbReference>
<dbReference type="AlphaFoldDB" id="A0AAQ3NZQ5"/>